<dbReference type="Gene3D" id="2.30.42.10">
    <property type="match status" value="1"/>
</dbReference>
<evidence type="ECO:0000256" key="2">
    <source>
        <dbReference type="ARBA" id="ARBA00022670"/>
    </source>
</evidence>
<dbReference type="PROSITE" id="PS50106">
    <property type="entry name" value="PDZ"/>
    <property type="match status" value="1"/>
</dbReference>
<dbReference type="SMART" id="SM00228">
    <property type="entry name" value="PDZ"/>
    <property type="match status" value="1"/>
</dbReference>
<keyword evidence="3" id="KW-0378">Hydrolase</keyword>
<dbReference type="InterPro" id="IPR041489">
    <property type="entry name" value="PDZ_6"/>
</dbReference>
<comment type="similarity">
    <text evidence="1">Belongs to the peptidase S1C family.</text>
</comment>
<dbReference type="CTD" id="20320901"/>
<dbReference type="PRINTS" id="PR00834">
    <property type="entry name" value="PROTEASES2C"/>
</dbReference>
<dbReference type="Proteomes" id="UP000054324">
    <property type="component" value="Unassembled WGS sequence"/>
</dbReference>
<dbReference type="InterPro" id="IPR001940">
    <property type="entry name" value="Peptidase_S1C"/>
</dbReference>
<evidence type="ECO:0000313" key="7">
    <source>
        <dbReference type="Proteomes" id="UP000054324"/>
    </source>
</evidence>
<evidence type="ECO:0000256" key="4">
    <source>
        <dbReference type="SAM" id="MobiDB-lite"/>
    </source>
</evidence>
<proteinExistence type="inferred from homology"/>
<dbReference type="STRING" id="6198.A0A074ZJF5"/>
<dbReference type="PANTHER" id="PTHR22939">
    <property type="entry name" value="SERINE PROTEASE FAMILY S1C HTRA-RELATED"/>
    <property type="match status" value="1"/>
</dbReference>
<protein>
    <recommendedName>
        <fullName evidence="5">PDZ domain-containing protein</fullName>
    </recommendedName>
</protein>
<evidence type="ECO:0000256" key="1">
    <source>
        <dbReference type="ARBA" id="ARBA00010541"/>
    </source>
</evidence>
<gene>
    <name evidence="6" type="ORF">T265_06722</name>
</gene>
<dbReference type="InterPro" id="IPR001478">
    <property type="entry name" value="PDZ"/>
</dbReference>
<dbReference type="AlphaFoldDB" id="A0A074ZJF5"/>
<dbReference type="Pfam" id="PF13365">
    <property type="entry name" value="Trypsin_2"/>
    <property type="match status" value="1"/>
</dbReference>
<accession>A0A074ZJF5</accession>
<dbReference type="InterPro" id="IPR036034">
    <property type="entry name" value="PDZ_sf"/>
</dbReference>
<evidence type="ECO:0000256" key="3">
    <source>
        <dbReference type="ARBA" id="ARBA00022801"/>
    </source>
</evidence>
<dbReference type="SUPFAM" id="SSF50156">
    <property type="entry name" value="PDZ domain-like"/>
    <property type="match status" value="1"/>
</dbReference>
<evidence type="ECO:0000259" key="5">
    <source>
        <dbReference type="PROSITE" id="PS50106"/>
    </source>
</evidence>
<feature type="region of interest" description="Disordered" evidence="4">
    <location>
        <begin position="351"/>
        <end position="376"/>
    </location>
</feature>
<dbReference type="OrthoDB" id="4217619at2759"/>
<dbReference type="KEGG" id="ovi:T265_06722"/>
<name>A0A074ZJF5_OPIVI</name>
<dbReference type="Pfam" id="PF17820">
    <property type="entry name" value="PDZ_6"/>
    <property type="match status" value="1"/>
</dbReference>
<reference evidence="6 7" key="1">
    <citation type="submission" date="2013-11" db="EMBL/GenBank/DDBJ databases">
        <title>Opisthorchis viverrini - life in the bile duct.</title>
        <authorList>
            <person name="Young N.D."/>
            <person name="Nagarajan N."/>
            <person name="Lin S.J."/>
            <person name="Korhonen P.K."/>
            <person name="Jex A.R."/>
            <person name="Hall R.S."/>
            <person name="Safavi-Hemami H."/>
            <person name="Kaewkong W."/>
            <person name="Bertrand D."/>
            <person name="Gao S."/>
            <person name="Seet Q."/>
            <person name="Wongkham S."/>
            <person name="Teh B.T."/>
            <person name="Wongkham C."/>
            <person name="Intapan P.M."/>
            <person name="Maleewong W."/>
            <person name="Yang X."/>
            <person name="Hu M."/>
            <person name="Wang Z."/>
            <person name="Hofmann A."/>
            <person name="Sternberg P.W."/>
            <person name="Tan P."/>
            <person name="Wang J."/>
            <person name="Gasser R.B."/>
        </authorList>
    </citation>
    <scope>NUCLEOTIDE SEQUENCE [LARGE SCALE GENOMIC DNA]</scope>
</reference>
<dbReference type="SUPFAM" id="SSF50494">
    <property type="entry name" value="Trypsin-like serine proteases"/>
    <property type="match status" value="1"/>
</dbReference>
<dbReference type="Gene3D" id="2.40.10.120">
    <property type="match status" value="1"/>
</dbReference>
<dbReference type="GeneID" id="20320901"/>
<feature type="domain" description="PDZ" evidence="5">
    <location>
        <begin position="394"/>
        <end position="468"/>
    </location>
</feature>
<dbReference type="GO" id="GO:0006508">
    <property type="term" value="P:proteolysis"/>
    <property type="evidence" value="ECO:0007669"/>
    <property type="project" value="UniProtKB-KW"/>
</dbReference>
<dbReference type="InterPro" id="IPR009003">
    <property type="entry name" value="Peptidase_S1_PA"/>
</dbReference>
<sequence length="481" mass="52053">MLEQRHMYRRPTISVFVHCAFDFANWSTGYASEYSIWGRSVLRLFKGISVKCFQPHNPLYRVSVALPTIDYRHNRWGSESGQHSGTPYGFHLTALGLLTGLIASRSFDEEEPHSVGQRNGFPKIVQCAEAPRVVLHKERQAAIRSLEVVADVAQEAQPAVVSITSMDKGFLARHTQSTGSGFIIDDAGHVITNAHVVGYRTNVFVHLSDGRSFPGRVLAVDMSSDLALIRLDVKEKIAKALPQLALAPDLKLVRPGHFVLALGSPLMLANSVTVGVVSALDRDLGHSEGLKYIQTDAIITFGNSGGPLVNLMGEVIGVNSMIAGTGVGFAIPVDQVRNFVQMALQAAARTGKSGPIGSRRDAGDPHILTESGTTPSGAPARRYLGLVMRTLTPELAFELGSRGGPQYMNVTEGVLIHSIMRNSPAHRAGLMAGDVIIAIDGLPITNAQQVYAAAENREELSLTILRQGQRIEFPNIRTEKT</sequence>
<dbReference type="PANTHER" id="PTHR22939:SF129">
    <property type="entry name" value="SERINE PROTEASE HTRA2, MITOCHONDRIAL"/>
    <property type="match status" value="1"/>
</dbReference>
<keyword evidence="2" id="KW-0645">Protease</keyword>
<evidence type="ECO:0000313" key="6">
    <source>
        <dbReference type="EMBL" id="KER25917.1"/>
    </source>
</evidence>
<dbReference type="RefSeq" id="XP_009170323.1">
    <property type="nucleotide sequence ID" value="XM_009172059.1"/>
</dbReference>
<organism evidence="6 7">
    <name type="scientific">Opisthorchis viverrini</name>
    <name type="common">Southeast Asian liver fluke</name>
    <dbReference type="NCBI Taxonomy" id="6198"/>
    <lineage>
        <taxon>Eukaryota</taxon>
        <taxon>Metazoa</taxon>
        <taxon>Spiralia</taxon>
        <taxon>Lophotrochozoa</taxon>
        <taxon>Platyhelminthes</taxon>
        <taxon>Trematoda</taxon>
        <taxon>Digenea</taxon>
        <taxon>Opisthorchiida</taxon>
        <taxon>Opisthorchiata</taxon>
        <taxon>Opisthorchiidae</taxon>
        <taxon>Opisthorchis</taxon>
    </lineage>
</organism>
<keyword evidence="7" id="KW-1185">Reference proteome</keyword>
<dbReference type="GO" id="GO:0004252">
    <property type="term" value="F:serine-type endopeptidase activity"/>
    <property type="evidence" value="ECO:0007669"/>
    <property type="project" value="InterPro"/>
</dbReference>
<dbReference type="EMBL" id="KL596762">
    <property type="protein sequence ID" value="KER25917.1"/>
    <property type="molecule type" value="Genomic_DNA"/>
</dbReference>